<dbReference type="Proteomes" id="UP000194432">
    <property type="component" value="Chromosome 1"/>
</dbReference>
<keyword evidence="2" id="KW-1185">Reference proteome</keyword>
<reference evidence="1" key="1">
    <citation type="submission" date="2017-05" db="EMBL/GenBank/DDBJ databases">
        <title>Polyphasic characterization of four soil-derived phenanthrene-degrading Acidovorax strains and proposal of Acidovorax phenanthrenivorans sp. nov.</title>
        <authorList>
            <person name="Singleton D.R."/>
            <person name="Lee J."/>
            <person name="Dickey A.N."/>
            <person name="Stroud A."/>
            <person name="Scholl E.H."/>
            <person name="Wright F.A."/>
            <person name="Aitken M.D."/>
        </authorList>
    </citation>
    <scope>NUCLEOTIDE SEQUENCE [LARGE SCALE GENOMIC DNA]</scope>
    <source>
        <strain evidence="1">NA3</strain>
    </source>
</reference>
<protein>
    <submittedName>
        <fullName evidence="1">Uncharacterized protein</fullName>
    </submittedName>
</protein>
<dbReference type="EMBL" id="CP021361">
    <property type="protein sequence ID" value="ART50781.1"/>
    <property type="molecule type" value="Genomic_DNA"/>
</dbReference>
<evidence type="ECO:0000313" key="2">
    <source>
        <dbReference type="Proteomes" id="UP000194432"/>
    </source>
</evidence>
<dbReference type="KEGG" id="acin:CBP34_02600"/>
<proteinExistence type="predicted"/>
<organism evidence="1 2">
    <name type="scientific">Acidovorax carolinensis</name>
    <dbReference type="NCBI Taxonomy" id="553814"/>
    <lineage>
        <taxon>Bacteria</taxon>
        <taxon>Pseudomonadati</taxon>
        <taxon>Pseudomonadota</taxon>
        <taxon>Betaproteobacteria</taxon>
        <taxon>Burkholderiales</taxon>
        <taxon>Comamonadaceae</taxon>
        <taxon>Acidovorax</taxon>
    </lineage>
</organism>
<evidence type="ECO:0000313" key="1">
    <source>
        <dbReference type="EMBL" id="ART50781.1"/>
    </source>
</evidence>
<accession>A0A240U065</accession>
<gene>
    <name evidence="1" type="ORF">CBP34_02600</name>
</gene>
<sequence>MEALLWEVVTLCALCWPHQAPSMVAPTISVAAKAMFAVGFMLTDSPCLHYSTLQGWFFFQWTGVLQSFWWL</sequence>
<dbReference type="AlphaFoldDB" id="A0A240U065"/>
<name>A0A240U065_9BURK</name>